<gene>
    <name evidence="2" type="ORF">MHSWG343_07510</name>
</gene>
<dbReference type="RefSeq" id="WP_216083430.1">
    <property type="nucleotide sequence ID" value="NZ_CACTIB010000021.1"/>
</dbReference>
<feature type="transmembrane region" description="Helical" evidence="1">
    <location>
        <begin position="104"/>
        <end position="122"/>
    </location>
</feature>
<dbReference type="AlphaFoldDB" id="A0A478FQI0"/>
<proteinExistence type="predicted"/>
<name>A0A478FQI0_9MOLU</name>
<comment type="caution">
    <text evidence="2">The sequence shown here is derived from an EMBL/GenBank/DDBJ whole genome shotgun (WGS) entry which is preliminary data.</text>
</comment>
<evidence type="ECO:0000313" key="2">
    <source>
        <dbReference type="EMBL" id="GCE63751.1"/>
    </source>
</evidence>
<organism evidence="2 3">
    <name type="scientific">Candidatus Mycoplasma haematohominis</name>
    <dbReference type="NCBI Taxonomy" id="1494318"/>
    <lineage>
        <taxon>Bacteria</taxon>
        <taxon>Bacillati</taxon>
        <taxon>Mycoplasmatota</taxon>
        <taxon>Mollicutes</taxon>
        <taxon>Mycoplasmataceae</taxon>
        <taxon>Mycoplasma</taxon>
    </lineage>
</organism>
<sequence>MHKKTEKTIKAIVGIFSEETLNLLARTTKDGKKVSFEEQLIQAFGSLYPVFPINQTLCEVTKIIFTHKKYFLDRNLDYWEKDISIFLFGNLFVPKRTIFIRRGIFILSTFILPIFLFVFQKYL</sequence>
<reference evidence="2 3" key="1">
    <citation type="submission" date="2019-01" db="EMBL/GenBank/DDBJ databases">
        <title>Draft genome sequences of Candidatus Mycoplasma haemohominis SWG34-3 identified from a patient with pyrexia, anemia and liver dysfunction.</title>
        <authorList>
            <person name="Sekizuka T."/>
            <person name="Hattori N."/>
            <person name="Katano H."/>
            <person name="Takuma T."/>
            <person name="Ito T."/>
            <person name="Arai N."/>
            <person name="Yanai R."/>
            <person name="Ishii S."/>
            <person name="Miura Y."/>
            <person name="Tokunaga T."/>
            <person name="Watanabe H."/>
            <person name="Nomura N."/>
            <person name="Eguchi J."/>
            <person name="Arai T."/>
            <person name="Hasegawa H."/>
            <person name="Nakamaki T."/>
            <person name="Wakita T."/>
            <person name="Niki Y."/>
            <person name="Kuroda M."/>
        </authorList>
    </citation>
    <scope>NUCLEOTIDE SEQUENCE [LARGE SCALE GENOMIC DNA]</scope>
    <source>
        <strain evidence="2">SWG34-3</strain>
    </source>
</reference>
<keyword evidence="1" id="KW-0472">Membrane</keyword>
<accession>A0A478FQI0</accession>
<protein>
    <submittedName>
        <fullName evidence="2">Uncharacterized protein</fullName>
    </submittedName>
</protein>
<dbReference type="Proteomes" id="UP000324831">
    <property type="component" value="Unassembled WGS sequence"/>
</dbReference>
<dbReference type="EMBL" id="BIMN01000003">
    <property type="protein sequence ID" value="GCE63751.1"/>
    <property type="molecule type" value="Genomic_DNA"/>
</dbReference>
<evidence type="ECO:0000256" key="1">
    <source>
        <dbReference type="SAM" id="Phobius"/>
    </source>
</evidence>
<keyword evidence="1" id="KW-1133">Transmembrane helix</keyword>
<keyword evidence="1" id="KW-0812">Transmembrane</keyword>
<evidence type="ECO:0000313" key="3">
    <source>
        <dbReference type="Proteomes" id="UP000324831"/>
    </source>
</evidence>